<dbReference type="InterPro" id="IPR050304">
    <property type="entry name" value="MT-severing_AAA_ATPase"/>
</dbReference>
<dbReference type="PANTHER" id="PTHR23074">
    <property type="entry name" value="AAA DOMAIN-CONTAINING"/>
    <property type="match status" value="1"/>
</dbReference>
<keyword evidence="1" id="KW-0547">Nucleotide-binding</keyword>
<evidence type="ECO:0000259" key="3">
    <source>
        <dbReference type="SMART" id="SM00382"/>
    </source>
</evidence>
<dbReference type="GO" id="GO:0006508">
    <property type="term" value="P:proteolysis"/>
    <property type="evidence" value="ECO:0007669"/>
    <property type="project" value="UniProtKB-KW"/>
</dbReference>
<dbReference type="SUPFAM" id="SSF52540">
    <property type="entry name" value="P-loop containing nucleoside triphosphate hydrolases"/>
    <property type="match status" value="1"/>
</dbReference>
<evidence type="ECO:0000256" key="2">
    <source>
        <dbReference type="SAM" id="Coils"/>
    </source>
</evidence>
<dbReference type="CDD" id="cd19481">
    <property type="entry name" value="RecA-like_protease"/>
    <property type="match status" value="1"/>
</dbReference>
<dbReference type="PATRIC" id="fig|479893.3.peg.480"/>
<evidence type="ECO:0000313" key="4">
    <source>
        <dbReference type="EMBL" id="KOR75350.1"/>
    </source>
</evidence>
<dbReference type="PROSITE" id="PS00674">
    <property type="entry name" value="AAA"/>
    <property type="match status" value="1"/>
</dbReference>
<keyword evidence="4" id="KW-0378">Hydrolase</keyword>
<feature type="domain" description="AAA+ ATPase" evidence="3">
    <location>
        <begin position="142"/>
        <end position="283"/>
    </location>
</feature>
<dbReference type="Gene3D" id="3.90.930.1">
    <property type="match status" value="1"/>
</dbReference>
<dbReference type="PANTHER" id="PTHR23074:SF83">
    <property type="entry name" value="VACUOLAR PROTEIN SORTING-ASSOCIATED PROTEIN 4A"/>
    <property type="match status" value="1"/>
</dbReference>
<dbReference type="Gene3D" id="3.40.50.300">
    <property type="entry name" value="P-loop containing nucleotide triphosphate hydrolases"/>
    <property type="match status" value="1"/>
</dbReference>
<reference evidence="5" key="1">
    <citation type="submission" date="2015-05" db="EMBL/GenBank/DDBJ databases">
        <title>Draft genome sequence of 'Candidatus Phytoplasma Pruni' strain CX, a plant pathogenic bacterium.</title>
        <authorList>
            <person name="Lee I.-M."/>
            <person name="Bottner-Parker K.D."/>
            <person name="Shao J."/>
            <person name="Gundersen-Rindal D.E."/>
            <person name="Zhao Y."/>
            <person name="Davis R.E."/>
        </authorList>
    </citation>
    <scope>NUCLEOTIDE SEQUENCE [LARGE SCALE GENOMIC DNA]</scope>
    <source>
        <strain evidence="5">CX</strain>
    </source>
</reference>
<dbReference type="InterPro" id="IPR021348">
    <property type="entry name" value="DUF2963"/>
</dbReference>
<dbReference type="GO" id="GO:0005524">
    <property type="term" value="F:ATP binding"/>
    <property type="evidence" value="ECO:0007669"/>
    <property type="project" value="UniProtKB-KW"/>
</dbReference>
<keyword evidence="4" id="KW-0645">Protease</keyword>
<sequence length="558" mass="64602">MKTSKPLQKKKTVISIFLFLLFILLSLVSFANWKTTHEIAKIKEDVQKLSQLTKNENQQIKKVNQELLFRDKLNFIVKEIHPSFKLSSASANDPVTFKPSKTDKFLSFAEIIGMQKEKEILEEFILYSQKIKNRKSNGKCEAPMGILMYGTAGTGKTILARAVAKETNLPFFEISSSMFFQKYKGVEKNLVINLFKSARKEAQKNNGAIIFLDECDTIFTDLGSLEANSDTANVVNQFKTELTSTENDVNNPIFIIAATNHFQKLDESIKSRFDYKTEVKVGDFKDRKAFLEFMIKKRGNEYSETAKDYLVEDINNKLDELSFLRGEEIKSNRILENFLKAIARANERAINISNTNRGNSFKITIEDIQKAYAKVYNTDEFPEPILKRVVYKSDGKTINRIYEYNSNAKIIKTTYFQFQSDDKTINRIEEYDSNEKLIKTTQYQSDGKNIYYVDEYDSDENPIKTTYFQSDGQTIDCIEEYEYDSDEELIKTTQYQSDGKTINYISINEYDPDKKLTKTTQYQSDGQTINFIYEYDSDENITKTTFYKSDGQIINCIE</sequence>
<dbReference type="GO" id="GO:0008233">
    <property type="term" value="F:peptidase activity"/>
    <property type="evidence" value="ECO:0007669"/>
    <property type="project" value="UniProtKB-KW"/>
</dbReference>
<dbReference type="STRING" id="479893.CPX_001673"/>
<protein>
    <submittedName>
        <fullName evidence="4">ATP-dependent Zn protease</fullName>
    </submittedName>
</protein>
<dbReference type="GO" id="GO:0016887">
    <property type="term" value="F:ATP hydrolysis activity"/>
    <property type="evidence" value="ECO:0007669"/>
    <property type="project" value="InterPro"/>
</dbReference>
<evidence type="ECO:0000313" key="5">
    <source>
        <dbReference type="Proteomes" id="UP000037386"/>
    </source>
</evidence>
<dbReference type="Proteomes" id="UP000037386">
    <property type="component" value="Unassembled WGS sequence"/>
</dbReference>
<dbReference type="GO" id="GO:0016197">
    <property type="term" value="P:endosomal transport"/>
    <property type="evidence" value="ECO:0007669"/>
    <property type="project" value="TreeGrafter"/>
</dbReference>
<comment type="similarity">
    <text evidence="1">Belongs to the AAA ATPase family.</text>
</comment>
<dbReference type="InterPro" id="IPR027417">
    <property type="entry name" value="P-loop_NTPase"/>
</dbReference>
<proteinExistence type="inferred from homology"/>
<dbReference type="InterPro" id="IPR003960">
    <property type="entry name" value="ATPase_AAA_CS"/>
</dbReference>
<keyword evidence="2" id="KW-0175">Coiled coil</keyword>
<evidence type="ECO:0000256" key="1">
    <source>
        <dbReference type="RuleBase" id="RU003651"/>
    </source>
</evidence>
<accession>A0A0M1N005</accession>
<dbReference type="SMART" id="SM00382">
    <property type="entry name" value="AAA"/>
    <property type="match status" value="1"/>
</dbReference>
<dbReference type="AlphaFoldDB" id="A0A0M1N005"/>
<gene>
    <name evidence="4" type="primary">hflB</name>
    <name evidence="4" type="ORF">CPX_001673</name>
</gene>
<dbReference type="EMBL" id="LHCF01000012">
    <property type="protein sequence ID" value="KOR75350.1"/>
    <property type="molecule type" value="Genomic_DNA"/>
</dbReference>
<dbReference type="InterPro" id="IPR003959">
    <property type="entry name" value="ATPase_AAA_core"/>
</dbReference>
<dbReference type="OrthoDB" id="548807at2"/>
<dbReference type="Pfam" id="PF00004">
    <property type="entry name" value="AAA"/>
    <property type="match status" value="1"/>
</dbReference>
<name>A0A0M1N005_9MOLU</name>
<feature type="coiled-coil region" evidence="2">
    <location>
        <begin position="39"/>
        <end position="66"/>
    </location>
</feature>
<organism evidence="4 5">
    <name type="scientific">Candidatus Phytoplasma pruni</name>
    <dbReference type="NCBI Taxonomy" id="479893"/>
    <lineage>
        <taxon>Bacteria</taxon>
        <taxon>Bacillati</taxon>
        <taxon>Mycoplasmatota</taxon>
        <taxon>Mollicutes</taxon>
        <taxon>Acholeplasmatales</taxon>
        <taxon>Acholeplasmataceae</taxon>
        <taxon>Candidatus Phytoplasma</taxon>
        <taxon>16SrIII (X-disease group)</taxon>
    </lineage>
</organism>
<comment type="caution">
    <text evidence="4">The sequence shown here is derived from an EMBL/GenBank/DDBJ whole genome shotgun (WGS) entry which is preliminary data.</text>
</comment>
<dbReference type="InterPro" id="IPR003593">
    <property type="entry name" value="AAA+_ATPase"/>
</dbReference>
<dbReference type="RefSeq" id="WP_053521525.1">
    <property type="nucleotide sequence ID" value="NZ_LHCF01000012.1"/>
</dbReference>
<dbReference type="GO" id="GO:0007033">
    <property type="term" value="P:vacuole organization"/>
    <property type="evidence" value="ECO:0007669"/>
    <property type="project" value="TreeGrafter"/>
</dbReference>
<dbReference type="Pfam" id="PF11178">
    <property type="entry name" value="DUF2963"/>
    <property type="match status" value="3"/>
</dbReference>
<keyword evidence="1" id="KW-0067">ATP-binding</keyword>